<feature type="compositionally biased region" description="Polar residues" evidence="1">
    <location>
        <begin position="73"/>
        <end position="88"/>
    </location>
</feature>
<accession>A0ABQ5DR75</accession>
<feature type="region of interest" description="Disordered" evidence="1">
    <location>
        <begin position="73"/>
        <end position="95"/>
    </location>
</feature>
<reference evidence="3" key="1">
    <citation type="journal article" date="2022" name="Int. J. Mol. Sci.">
        <title>Draft Genome of Tanacetum Coccineum: Genomic Comparison of Closely Related Tanacetum-Family Plants.</title>
        <authorList>
            <person name="Yamashiro T."/>
            <person name="Shiraishi A."/>
            <person name="Nakayama K."/>
            <person name="Satake H."/>
        </authorList>
    </citation>
    <scope>NUCLEOTIDE SEQUENCE</scope>
</reference>
<evidence type="ECO:0000259" key="2">
    <source>
        <dbReference type="Pfam" id="PF14111"/>
    </source>
</evidence>
<gene>
    <name evidence="3" type="ORF">Tco_0941561</name>
</gene>
<feature type="region of interest" description="Disordered" evidence="1">
    <location>
        <begin position="342"/>
        <end position="390"/>
    </location>
</feature>
<name>A0ABQ5DR75_9ASTR</name>
<dbReference type="PANTHER" id="PTHR31286:SF99">
    <property type="entry name" value="DUF4283 DOMAIN-CONTAINING PROTEIN"/>
    <property type="match status" value="1"/>
</dbReference>
<dbReference type="InterPro" id="IPR025558">
    <property type="entry name" value="DUF4283"/>
</dbReference>
<feature type="domain" description="DUF4283" evidence="2">
    <location>
        <begin position="126"/>
        <end position="188"/>
    </location>
</feature>
<reference evidence="3" key="2">
    <citation type="submission" date="2022-01" db="EMBL/GenBank/DDBJ databases">
        <authorList>
            <person name="Yamashiro T."/>
            <person name="Shiraishi A."/>
            <person name="Satake H."/>
            <person name="Nakayama K."/>
        </authorList>
    </citation>
    <scope>NUCLEOTIDE SEQUENCE</scope>
</reference>
<dbReference type="Proteomes" id="UP001151760">
    <property type="component" value="Unassembled WGS sequence"/>
</dbReference>
<dbReference type="PANTHER" id="PTHR31286">
    <property type="entry name" value="GLYCINE-RICH CELL WALL STRUCTURAL PROTEIN 1.8-LIKE"/>
    <property type="match status" value="1"/>
</dbReference>
<evidence type="ECO:0000313" key="4">
    <source>
        <dbReference type="Proteomes" id="UP001151760"/>
    </source>
</evidence>
<dbReference type="Pfam" id="PF14111">
    <property type="entry name" value="DUF4283"/>
    <property type="match status" value="1"/>
</dbReference>
<dbReference type="EMBL" id="BQNB010015583">
    <property type="protein sequence ID" value="GJT41696.1"/>
    <property type="molecule type" value="Genomic_DNA"/>
</dbReference>
<comment type="caution">
    <text evidence="3">The sequence shown here is derived from an EMBL/GenBank/DDBJ whole genome shotgun (WGS) entry which is preliminary data.</text>
</comment>
<protein>
    <submittedName>
        <fullName evidence="3">Ribonuclease H-like domain-containing protein</fullName>
    </submittedName>
</protein>
<evidence type="ECO:0000313" key="3">
    <source>
        <dbReference type="EMBL" id="GJT41696.1"/>
    </source>
</evidence>
<dbReference type="InterPro" id="IPR040256">
    <property type="entry name" value="At4g02000-like"/>
</dbReference>
<keyword evidence="4" id="KW-1185">Reference proteome</keyword>
<proteinExistence type="predicted"/>
<evidence type="ECO:0000256" key="1">
    <source>
        <dbReference type="SAM" id="MobiDB-lite"/>
    </source>
</evidence>
<organism evidence="3 4">
    <name type="scientific">Tanacetum coccineum</name>
    <dbReference type="NCBI Taxonomy" id="301880"/>
    <lineage>
        <taxon>Eukaryota</taxon>
        <taxon>Viridiplantae</taxon>
        <taxon>Streptophyta</taxon>
        <taxon>Embryophyta</taxon>
        <taxon>Tracheophyta</taxon>
        <taxon>Spermatophyta</taxon>
        <taxon>Magnoliopsida</taxon>
        <taxon>eudicotyledons</taxon>
        <taxon>Gunneridae</taxon>
        <taxon>Pentapetalae</taxon>
        <taxon>asterids</taxon>
        <taxon>campanulids</taxon>
        <taxon>Asterales</taxon>
        <taxon>Asteraceae</taxon>
        <taxon>Asteroideae</taxon>
        <taxon>Anthemideae</taxon>
        <taxon>Anthemidinae</taxon>
        <taxon>Tanacetum</taxon>
    </lineage>
</organism>
<sequence length="422" mass="47515">MRKQNKDGSKQNKEFTSNAAKKIDDVISQVMGAEFDEGVGSPTLNVAVHHDSPCNEGTKSYANLFNIGSPQASNEVKPNMGGVSNTNKARSDGGVNVSKKQNFKALVNKEMVENANTVLPIVAFTIVQNYVNNTWAKFGLQKLVKNDDGVFLFKFTSKDRLERVLERGPWIIRNTPIILNRWTPNVSLKIDVVTKVPVWIKLYNVPMVAYSKDGLSLLATQGQINFERALVELNVDYVLKNEVSMAIPLEDESGHTQEVIRVEYEWKPPHCSECKIFRHTDENCQKKVKLDTNSDKCPMIVKEPVIVSIVGMNSDGFTEVKRNKNKGKKVVKKPNSNFYWQKKGTKKKGADMDSTTQNMDIGAEYGTSSSRSTHEEDSESGLKSAQWNEDLMSDDEVDEYIFLEGDKFGDKFDIRLKGRVRK</sequence>